<feature type="domain" description="TRAM" evidence="1">
    <location>
        <begin position="3"/>
        <end position="40"/>
    </location>
</feature>
<name>A0A645H4C2_9ZZZZ</name>
<dbReference type="AlphaFoldDB" id="A0A645H4C2"/>
<comment type="caution">
    <text evidence="2">The sequence shown here is derived from an EMBL/GenBank/DDBJ whole genome shotgun (WGS) entry which is preliminary data.</text>
</comment>
<protein>
    <recommendedName>
        <fullName evidence="1">TRAM domain-containing protein</fullName>
    </recommendedName>
</protein>
<gene>
    <name evidence="2" type="ORF">SDC9_181360</name>
</gene>
<proteinExistence type="predicted"/>
<dbReference type="Pfam" id="PF01938">
    <property type="entry name" value="TRAM"/>
    <property type="match status" value="1"/>
</dbReference>
<evidence type="ECO:0000313" key="2">
    <source>
        <dbReference type="EMBL" id="MPN33868.1"/>
    </source>
</evidence>
<reference evidence="2" key="1">
    <citation type="submission" date="2019-08" db="EMBL/GenBank/DDBJ databases">
        <authorList>
            <person name="Kucharzyk K."/>
            <person name="Murdoch R.W."/>
            <person name="Higgins S."/>
            <person name="Loffler F."/>
        </authorList>
    </citation>
    <scope>NUCLEOTIDE SEQUENCE</scope>
</reference>
<evidence type="ECO:0000259" key="1">
    <source>
        <dbReference type="Pfam" id="PF01938"/>
    </source>
</evidence>
<dbReference type="InterPro" id="IPR002792">
    <property type="entry name" value="TRAM_dom"/>
</dbReference>
<organism evidence="2">
    <name type="scientific">bioreactor metagenome</name>
    <dbReference type="NCBI Taxonomy" id="1076179"/>
    <lineage>
        <taxon>unclassified sequences</taxon>
        <taxon>metagenomes</taxon>
        <taxon>ecological metagenomes</taxon>
    </lineage>
</organism>
<sequence>MSGKCGRNISVNFTGGDEGMIGQIVPVKINGAGSNTLRGEYEKEQIT</sequence>
<accession>A0A645H4C2</accession>
<dbReference type="EMBL" id="VSSQ01086587">
    <property type="protein sequence ID" value="MPN33868.1"/>
    <property type="molecule type" value="Genomic_DNA"/>
</dbReference>